<sequence>MRADQKHDIPDGLNEEYYQISSDILGSFNKYRPPLNIFTFKEDVARVIPYFKAGGRLSNEQVEELARMTNEGLVFVSREDHPVYVKHISYQLDLVLVDKNLKEKEIADIFTQALTRRLAEFFEQPVAAVFEKLWVDLMVLSEYLYADIRRARALVRRLHAEHTLENHSVNTGFLGVALWGKIKEKGFQDGVKRKTFDHVLAGLFLHDLGMAKVPGFLRTKDKPLTGEERTKINAHTKVGYEMLGKLGVRYADLDDCVTGHHERINGSGYPLKSVKQEFPARLTAVADSFCAMVTKRPYAAPMTFLEAANSLAQDARYDREITKALQMLLLLDLKMK</sequence>
<dbReference type="PANTHER" id="PTHR43155:SF2">
    <property type="entry name" value="CYCLIC DI-GMP PHOSPHODIESTERASE PA4108"/>
    <property type="match status" value="1"/>
</dbReference>
<dbReference type="RefSeq" id="WP_066801551.1">
    <property type="nucleotide sequence ID" value="NZ_CP014206.1"/>
</dbReference>
<dbReference type="Proteomes" id="UP000295506">
    <property type="component" value="Unassembled WGS sequence"/>
</dbReference>
<dbReference type="SUPFAM" id="SSF109604">
    <property type="entry name" value="HD-domain/PDEase-like"/>
    <property type="match status" value="1"/>
</dbReference>
<dbReference type="PANTHER" id="PTHR43155">
    <property type="entry name" value="CYCLIC DI-GMP PHOSPHODIESTERASE PA4108-RELATED"/>
    <property type="match status" value="1"/>
</dbReference>
<dbReference type="CDD" id="cd00077">
    <property type="entry name" value="HDc"/>
    <property type="match status" value="1"/>
</dbReference>
<dbReference type="PROSITE" id="PS51832">
    <property type="entry name" value="HD_GYP"/>
    <property type="match status" value="1"/>
</dbReference>
<evidence type="ECO:0000313" key="5">
    <source>
        <dbReference type="Proteomes" id="UP000295506"/>
    </source>
</evidence>
<dbReference type="SMART" id="SM00471">
    <property type="entry name" value="HDc"/>
    <property type="match status" value="1"/>
</dbReference>
<name>A0A126QLX2_9BACT</name>
<dbReference type="EMBL" id="SOBK01000001">
    <property type="protein sequence ID" value="TDT91656.1"/>
    <property type="molecule type" value="Genomic_DNA"/>
</dbReference>
<gene>
    <name evidence="2" type="ORF">AWY79_05915</name>
    <name evidence="3" type="ORF">EDC59_10153</name>
</gene>
<reference evidence="3 5" key="2">
    <citation type="submission" date="2019-03" db="EMBL/GenBank/DDBJ databases">
        <title>Genomic Encyclopedia of Type Strains, Phase IV (KMG-IV): sequencing the most valuable type-strain genomes for metagenomic binning, comparative biology and taxonomic classification.</title>
        <authorList>
            <person name="Goeker M."/>
        </authorList>
    </citation>
    <scope>NUCLEOTIDE SEQUENCE [LARGE SCALE GENOMIC DNA]</scope>
    <source>
        <strain evidence="3 5">DSM 101483</strain>
    </source>
</reference>
<dbReference type="EMBL" id="CP014206">
    <property type="protein sequence ID" value="AMK10678.1"/>
    <property type="molecule type" value="Genomic_DNA"/>
</dbReference>
<dbReference type="Pfam" id="PF13487">
    <property type="entry name" value="HD_5"/>
    <property type="match status" value="1"/>
</dbReference>
<dbReference type="Proteomes" id="UP000055611">
    <property type="component" value="Chromosome"/>
</dbReference>
<protein>
    <submittedName>
        <fullName evidence="3">HD domain-containing protein</fullName>
    </submittedName>
    <submittedName>
        <fullName evidence="2">HD family phosphohydrolase</fullName>
    </submittedName>
</protein>
<proteinExistence type="predicted"/>
<evidence type="ECO:0000313" key="3">
    <source>
        <dbReference type="EMBL" id="TDT91656.1"/>
    </source>
</evidence>
<dbReference type="AlphaFoldDB" id="A0A126QLX2"/>
<feature type="domain" description="HD-GYP" evidence="1">
    <location>
        <begin position="147"/>
        <end position="336"/>
    </location>
</feature>
<dbReference type="KEGG" id="dej:AWY79_05915"/>
<evidence type="ECO:0000259" key="1">
    <source>
        <dbReference type="PROSITE" id="PS51832"/>
    </source>
</evidence>
<organism evidence="3 5">
    <name type="scientific">Pseudodesulfovibrio indicus</name>
    <dbReference type="NCBI Taxonomy" id="1716143"/>
    <lineage>
        <taxon>Bacteria</taxon>
        <taxon>Pseudomonadati</taxon>
        <taxon>Thermodesulfobacteriota</taxon>
        <taxon>Desulfovibrionia</taxon>
        <taxon>Desulfovibrionales</taxon>
        <taxon>Desulfovibrionaceae</taxon>
    </lineage>
</organism>
<dbReference type="OrthoDB" id="9776628at2"/>
<dbReference type="InterPro" id="IPR037522">
    <property type="entry name" value="HD_GYP_dom"/>
</dbReference>
<accession>A0A126QLX2</accession>
<evidence type="ECO:0000313" key="4">
    <source>
        <dbReference type="Proteomes" id="UP000055611"/>
    </source>
</evidence>
<reference evidence="2 4" key="1">
    <citation type="journal article" date="2016" name="Front. Microbiol.">
        <title>Genome Sequence of the Piezophilic, Mesophilic Sulfate-Reducing Bacterium Desulfovibrio indicus J2T.</title>
        <authorList>
            <person name="Cao J."/>
            <person name="Maignien L."/>
            <person name="Shao Z."/>
            <person name="Alain K."/>
            <person name="Jebbar M."/>
        </authorList>
    </citation>
    <scope>NUCLEOTIDE SEQUENCE [LARGE SCALE GENOMIC DNA]</scope>
    <source>
        <strain evidence="2 4">J2</strain>
    </source>
</reference>
<keyword evidence="4" id="KW-1185">Reference proteome</keyword>
<dbReference type="Gene3D" id="1.10.3210.10">
    <property type="entry name" value="Hypothetical protein af1432"/>
    <property type="match status" value="1"/>
</dbReference>
<evidence type="ECO:0000313" key="2">
    <source>
        <dbReference type="EMBL" id="AMK10678.1"/>
    </source>
</evidence>
<dbReference type="InterPro" id="IPR003607">
    <property type="entry name" value="HD/PDEase_dom"/>
</dbReference>